<dbReference type="Proteomes" id="UP000188268">
    <property type="component" value="Unassembled WGS sequence"/>
</dbReference>
<dbReference type="Gramene" id="OMO62379">
    <property type="protein sequence ID" value="OMO62379"/>
    <property type="gene ID" value="CCACVL1_22867"/>
</dbReference>
<comment type="caution">
    <text evidence="1">The sequence shown here is derived from an EMBL/GenBank/DDBJ whole genome shotgun (WGS) entry which is preliminary data.</text>
</comment>
<organism evidence="1 2">
    <name type="scientific">Corchorus capsularis</name>
    <name type="common">Jute</name>
    <dbReference type="NCBI Taxonomy" id="210143"/>
    <lineage>
        <taxon>Eukaryota</taxon>
        <taxon>Viridiplantae</taxon>
        <taxon>Streptophyta</taxon>
        <taxon>Embryophyta</taxon>
        <taxon>Tracheophyta</taxon>
        <taxon>Spermatophyta</taxon>
        <taxon>Magnoliopsida</taxon>
        <taxon>eudicotyledons</taxon>
        <taxon>Gunneridae</taxon>
        <taxon>Pentapetalae</taxon>
        <taxon>rosids</taxon>
        <taxon>malvids</taxon>
        <taxon>Malvales</taxon>
        <taxon>Malvaceae</taxon>
        <taxon>Grewioideae</taxon>
        <taxon>Apeibeae</taxon>
        <taxon>Corchorus</taxon>
    </lineage>
</organism>
<accession>A0A1R3GWD2</accession>
<protein>
    <submittedName>
        <fullName evidence="1">Uncharacterized protein</fullName>
    </submittedName>
</protein>
<proteinExistence type="predicted"/>
<dbReference type="EMBL" id="AWWV01013254">
    <property type="protein sequence ID" value="OMO62379.1"/>
    <property type="molecule type" value="Genomic_DNA"/>
</dbReference>
<evidence type="ECO:0000313" key="1">
    <source>
        <dbReference type="EMBL" id="OMO62379.1"/>
    </source>
</evidence>
<reference evidence="1 2" key="1">
    <citation type="submission" date="2013-09" db="EMBL/GenBank/DDBJ databases">
        <title>Corchorus capsularis genome sequencing.</title>
        <authorList>
            <person name="Alam M."/>
            <person name="Haque M.S."/>
            <person name="Islam M.S."/>
            <person name="Emdad E.M."/>
            <person name="Islam M.M."/>
            <person name="Ahmed B."/>
            <person name="Halim A."/>
            <person name="Hossen Q.M.M."/>
            <person name="Hossain M.Z."/>
            <person name="Ahmed R."/>
            <person name="Khan M.M."/>
            <person name="Islam R."/>
            <person name="Rashid M.M."/>
            <person name="Khan S.A."/>
            <person name="Rahman M.S."/>
            <person name="Alam M."/>
        </authorList>
    </citation>
    <scope>NUCLEOTIDE SEQUENCE [LARGE SCALE GENOMIC DNA]</scope>
    <source>
        <strain evidence="2">cv. CVL-1</strain>
        <tissue evidence="1">Whole seedling</tissue>
    </source>
</reference>
<dbReference type="OrthoDB" id="1746449at2759"/>
<dbReference type="AlphaFoldDB" id="A0A1R3GWD2"/>
<keyword evidence="2" id="KW-1185">Reference proteome</keyword>
<evidence type="ECO:0000313" key="2">
    <source>
        <dbReference type="Proteomes" id="UP000188268"/>
    </source>
</evidence>
<sequence length="77" mass="9005">MKGFYSKVHTTEWPILQELQVIGCNKVETFARDQNLSFLGRQGESQLDFSVQQPLFWVHEVGHYCSPFVFEEQLAVR</sequence>
<gene>
    <name evidence="1" type="ORF">CCACVL1_22867</name>
</gene>
<name>A0A1R3GWD2_COCAP</name>